<evidence type="ECO:0000256" key="5">
    <source>
        <dbReference type="ARBA" id="ARBA00022989"/>
    </source>
</evidence>
<keyword evidence="4 9" id="KW-0812">Transmembrane</keyword>
<feature type="region of interest" description="Disordered" evidence="8">
    <location>
        <begin position="350"/>
        <end position="389"/>
    </location>
</feature>
<evidence type="ECO:0000256" key="7">
    <source>
        <dbReference type="PIRSR" id="PIRSR600715-1"/>
    </source>
</evidence>
<keyword evidence="3 10" id="KW-0808">Transferase</keyword>
<evidence type="ECO:0000256" key="2">
    <source>
        <dbReference type="ARBA" id="ARBA00022475"/>
    </source>
</evidence>
<evidence type="ECO:0000256" key="3">
    <source>
        <dbReference type="ARBA" id="ARBA00022679"/>
    </source>
</evidence>
<dbReference type="Pfam" id="PF00953">
    <property type="entry name" value="Glycos_transf_4"/>
    <property type="match status" value="1"/>
</dbReference>
<feature type="transmembrane region" description="Helical" evidence="9">
    <location>
        <begin position="168"/>
        <end position="187"/>
    </location>
</feature>
<protein>
    <submittedName>
        <fullName evidence="10">UDP-GlcNAc:undecaprenyl-phosphate GlcNAc-1-phosphate transferase</fullName>
    </submittedName>
</protein>
<accession>A0A1W1YJK7</accession>
<feature type="transmembrane region" description="Helical" evidence="9">
    <location>
        <begin position="56"/>
        <end position="75"/>
    </location>
</feature>
<dbReference type="GO" id="GO:0009103">
    <property type="term" value="P:lipopolysaccharide biosynthetic process"/>
    <property type="evidence" value="ECO:0007669"/>
    <property type="project" value="TreeGrafter"/>
</dbReference>
<gene>
    <name evidence="10" type="ORF">SAMN02745168_0475</name>
</gene>
<keyword evidence="5 9" id="KW-1133">Transmembrane helix</keyword>
<feature type="transmembrane region" description="Helical" evidence="9">
    <location>
        <begin position="324"/>
        <end position="343"/>
    </location>
</feature>
<dbReference type="EMBL" id="FWXW01000001">
    <property type="protein sequence ID" value="SMC36323.1"/>
    <property type="molecule type" value="Genomic_DNA"/>
</dbReference>
<dbReference type="GO" id="GO:0016780">
    <property type="term" value="F:phosphotransferase activity, for other substituted phosphate groups"/>
    <property type="evidence" value="ECO:0007669"/>
    <property type="project" value="InterPro"/>
</dbReference>
<feature type="transmembrane region" description="Helical" evidence="9">
    <location>
        <begin position="298"/>
        <end position="318"/>
    </location>
</feature>
<dbReference type="InterPro" id="IPR000715">
    <property type="entry name" value="Glycosyl_transferase_4"/>
</dbReference>
<dbReference type="GO" id="GO:0071555">
    <property type="term" value="P:cell wall organization"/>
    <property type="evidence" value="ECO:0007669"/>
    <property type="project" value="TreeGrafter"/>
</dbReference>
<feature type="binding site" evidence="7">
    <location>
        <position position="161"/>
    </location>
    <ligand>
        <name>Mg(2+)</name>
        <dbReference type="ChEBI" id="CHEBI:18420"/>
    </ligand>
</feature>
<feature type="transmembrane region" description="Helical" evidence="9">
    <location>
        <begin position="193"/>
        <end position="210"/>
    </location>
</feature>
<keyword evidence="11" id="KW-1185">Reference proteome</keyword>
<feature type="transmembrane region" description="Helical" evidence="9">
    <location>
        <begin position="6"/>
        <end position="25"/>
    </location>
</feature>
<dbReference type="RefSeq" id="WP_084233117.1">
    <property type="nucleotide sequence ID" value="NZ_FWXW01000001.1"/>
</dbReference>
<keyword evidence="7" id="KW-0479">Metal-binding</keyword>
<feature type="binding site" evidence="7">
    <location>
        <position position="221"/>
    </location>
    <ligand>
        <name>Mg(2+)</name>
        <dbReference type="ChEBI" id="CHEBI:18420"/>
    </ligand>
</feature>
<feature type="transmembrane region" description="Helical" evidence="9">
    <location>
        <begin position="242"/>
        <end position="267"/>
    </location>
</feature>
<dbReference type="AlphaFoldDB" id="A0A1W1YJK7"/>
<dbReference type="PANTHER" id="PTHR22926">
    <property type="entry name" value="PHOSPHO-N-ACETYLMURAMOYL-PENTAPEPTIDE-TRANSFERASE"/>
    <property type="match status" value="1"/>
</dbReference>
<feature type="transmembrane region" description="Helical" evidence="9">
    <location>
        <begin position="105"/>
        <end position="123"/>
    </location>
</feature>
<sequence length="389" mass="40965">MTGNLPILLYLIGTLLVALAVSFGITPAVKRFAQKIGAIDVPKDSRRMHKVPIPRLGGLAIFFGFIVSILIFGHITLPVRGMLLGSVIIVALGVIDDIMPLRAGLKFVVQIAAALVAVYHGNLVDTISNPNIFSAQPYLHLGVLAVPLTVIWIVAITNSVNLIDGLDGLAVGVSAISSVTMLVVAFLVSEGDIAVLMAALAGACLGFLPYNKNPAKIFMGDTGATFLGFVLAVVSIQGLFKFYAILSFAVPFLILGLPIFDTSFAFIRRVASGKNPMSPDRSHVHHRLIDMGFSQKQAVAILYIISAVLGLSAVVLTSSGEIKAMLFLLTLCVAGGIAIRVYLNGNSHLNHNGHGQTPGDKDSPSAPGAENQSPPVSPEPTDSKDDGNE</sequence>
<comment type="subcellular location">
    <subcellularLocation>
        <location evidence="1">Cell membrane</location>
        <topology evidence="1">Multi-pass membrane protein</topology>
    </subcellularLocation>
</comment>
<evidence type="ECO:0000256" key="4">
    <source>
        <dbReference type="ARBA" id="ARBA00022692"/>
    </source>
</evidence>
<keyword evidence="7" id="KW-0460">Magnesium</keyword>
<dbReference type="PANTHER" id="PTHR22926:SF3">
    <property type="entry name" value="UNDECAPRENYL-PHOSPHATE ALPHA-N-ACETYLGLUCOSAMINYL 1-PHOSPHATE TRANSFERASE"/>
    <property type="match status" value="1"/>
</dbReference>
<dbReference type="GO" id="GO:0044038">
    <property type="term" value="P:cell wall macromolecule biosynthetic process"/>
    <property type="evidence" value="ECO:0007669"/>
    <property type="project" value="TreeGrafter"/>
</dbReference>
<evidence type="ECO:0000256" key="9">
    <source>
        <dbReference type="SAM" id="Phobius"/>
    </source>
</evidence>
<feature type="transmembrane region" description="Helical" evidence="9">
    <location>
        <begin position="138"/>
        <end position="156"/>
    </location>
</feature>
<evidence type="ECO:0000256" key="6">
    <source>
        <dbReference type="ARBA" id="ARBA00023136"/>
    </source>
</evidence>
<dbReference type="CDD" id="cd06853">
    <property type="entry name" value="GT_WecA_like"/>
    <property type="match status" value="1"/>
</dbReference>
<keyword evidence="2" id="KW-1003">Cell membrane</keyword>
<evidence type="ECO:0000256" key="1">
    <source>
        <dbReference type="ARBA" id="ARBA00004651"/>
    </source>
</evidence>
<evidence type="ECO:0000313" key="10">
    <source>
        <dbReference type="EMBL" id="SMC36323.1"/>
    </source>
</evidence>
<dbReference type="PROSITE" id="PS01348">
    <property type="entry name" value="MRAY_2"/>
    <property type="match status" value="1"/>
</dbReference>
<name>A0A1W1YJK7_9FIRM</name>
<organism evidence="10 11">
    <name type="scientific">Papillibacter cinnamivorans DSM 12816</name>
    <dbReference type="NCBI Taxonomy" id="1122930"/>
    <lineage>
        <taxon>Bacteria</taxon>
        <taxon>Bacillati</taxon>
        <taxon>Bacillota</taxon>
        <taxon>Clostridia</taxon>
        <taxon>Eubacteriales</taxon>
        <taxon>Oscillospiraceae</taxon>
        <taxon>Papillibacter</taxon>
    </lineage>
</organism>
<dbReference type="Proteomes" id="UP000192790">
    <property type="component" value="Unassembled WGS sequence"/>
</dbReference>
<comment type="cofactor">
    <cofactor evidence="7">
        <name>Mg(2+)</name>
        <dbReference type="ChEBI" id="CHEBI:18420"/>
    </cofactor>
</comment>
<dbReference type="GO" id="GO:0005886">
    <property type="term" value="C:plasma membrane"/>
    <property type="evidence" value="ECO:0007669"/>
    <property type="project" value="UniProtKB-SubCell"/>
</dbReference>
<feature type="transmembrane region" description="Helical" evidence="9">
    <location>
        <begin position="81"/>
        <end position="98"/>
    </location>
</feature>
<dbReference type="InterPro" id="IPR018480">
    <property type="entry name" value="PNAcMuramoyl-5peptid_Trfase_CS"/>
</dbReference>
<dbReference type="STRING" id="1122930.SAMN02745168_0475"/>
<evidence type="ECO:0000313" key="11">
    <source>
        <dbReference type="Proteomes" id="UP000192790"/>
    </source>
</evidence>
<proteinExistence type="predicted"/>
<dbReference type="GO" id="GO:0046872">
    <property type="term" value="F:metal ion binding"/>
    <property type="evidence" value="ECO:0007669"/>
    <property type="project" value="UniProtKB-KW"/>
</dbReference>
<feature type="transmembrane region" description="Helical" evidence="9">
    <location>
        <begin position="217"/>
        <end position="236"/>
    </location>
</feature>
<dbReference type="OrthoDB" id="9805475at2"/>
<evidence type="ECO:0000256" key="8">
    <source>
        <dbReference type="SAM" id="MobiDB-lite"/>
    </source>
</evidence>
<keyword evidence="6 9" id="KW-0472">Membrane</keyword>
<reference evidence="10 11" key="1">
    <citation type="submission" date="2017-04" db="EMBL/GenBank/DDBJ databases">
        <authorList>
            <person name="Afonso C.L."/>
            <person name="Miller P.J."/>
            <person name="Scott M.A."/>
            <person name="Spackman E."/>
            <person name="Goraichik I."/>
            <person name="Dimitrov K.M."/>
            <person name="Suarez D.L."/>
            <person name="Swayne D.E."/>
        </authorList>
    </citation>
    <scope>NUCLEOTIDE SEQUENCE [LARGE SCALE GENOMIC DNA]</scope>
    <source>
        <strain evidence="10 11">DSM 12816</strain>
    </source>
</reference>